<dbReference type="eggNOG" id="COG5492">
    <property type="taxonomic scope" value="Bacteria"/>
</dbReference>
<dbReference type="PANTHER" id="PTHR35889">
    <property type="entry name" value="CYCLOINULO-OLIGOSACCHARIDE FRUCTANOTRANSFERASE-RELATED"/>
    <property type="match status" value="1"/>
</dbReference>
<dbReference type="STRING" id="234267.Acid_5039"/>
<evidence type="ECO:0000259" key="2">
    <source>
        <dbReference type="Pfam" id="PF07587"/>
    </source>
</evidence>
<dbReference type="Gene3D" id="2.60.40.1080">
    <property type="match status" value="1"/>
</dbReference>
<dbReference type="PANTHER" id="PTHR35889:SF3">
    <property type="entry name" value="F-BOX DOMAIN-CONTAINING PROTEIN"/>
    <property type="match status" value="1"/>
</dbReference>
<evidence type="ECO:0000259" key="1">
    <source>
        <dbReference type="Pfam" id="PF07583"/>
    </source>
</evidence>
<dbReference type="InterPro" id="IPR011444">
    <property type="entry name" value="DUF1549"/>
</dbReference>
<dbReference type="KEGG" id="sus:Acid_5039"/>
<dbReference type="AlphaFoldDB" id="Q01WH1"/>
<proteinExistence type="predicted"/>
<dbReference type="HOGENOM" id="CLU_005632_0_0_0"/>
<feature type="domain" description="DUF1549" evidence="1">
    <location>
        <begin position="227"/>
        <end position="418"/>
    </location>
</feature>
<accession>Q01WH1</accession>
<gene>
    <name evidence="3" type="ordered locus">Acid_5039</name>
</gene>
<dbReference type="InParanoid" id="Q01WH1"/>
<feature type="domain" description="DUF1553" evidence="2">
    <location>
        <begin position="466"/>
        <end position="691"/>
    </location>
</feature>
<reference evidence="3" key="1">
    <citation type="submission" date="2006-10" db="EMBL/GenBank/DDBJ databases">
        <title>Complete sequence of Solibacter usitatus Ellin6076.</title>
        <authorList>
            <consortium name="US DOE Joint Genome Institute"/>
            <person name="Copeland A."/>
            <person name="Lucas S."/>
            <person name="Lapidus A."/>
            <person name="Barry K."/>
            <person name="Detter J.C."/>
            <person name="Glavina del Rio T."/>
            <person name="Hammon N."/>
            <person name="Israni S."/>
            <person name="Dalin E."/>
            <person name="Tice H."/>
            <person name="Pitluck S."/>
            <person name="Thompson L.S."/>
            <person name="Brettin T."/>
            <person name="Bruce D."/>
            <person name="Han C."/>
            <person name="Tapia R."/>
            <person name="Gilna P."/>
            <person name="Schmutz J."/>
            <person name="Larimer F."/>
            <person name="Land M."/>
            <person name="Hauser L."/>
            <person name="Kyrpides N."/>
            <person name="Mikhailova N."/>
            <person name="Janssen P.H."/>
            <person name="Kuske C.R."/>
            <person name="Richardson P."/>
        </authorList>
    </citation>
    <scope>NUCLEOTIDE SEQUENCE</scope>
    <source>
        <strain evidence="3">Ellin6076</strain>
    </source>
</reference>
<dbReference type="SUPFAM" id="SSF49373">
    <property type="entry name" value="Invasin/intimin cell-adhesion fragments"/>
    <property type="match status" value="1"/>
</dbReference>
<dbReference type="InterPro" id="IPR022655">
    <property type="entry name" value="DUF1553"/>
</dbReference>
<evidence type="ECO:0000313" key="3">
    <source>
        <dbReference type="EMBL" id="ABJ85994.1"/>
    </source>
</evidence>
<organism evidence="3">
    <name type="scientific">Solibacter usitatus (strain Ellin6076)</name>
    <dbReference type="NCBI Taxonomy" id="234267"/>
    <lineage>
        <taxon>Bacteria</taxon>
        <taxon>Pseudomonadati</taxon>
        <taxon>Acidobacteriota</taxon>
        <taxon>Terriglobia</taxon>
        <taxon>Bryobacterales</taxon>
        <taxon>Solibacteraceae</taxon>
        <taxon>Candidatus Solibacter</taxon>
    </lineage>
</organism>
<dbReference type="Pfam" id="PF07587">
    <property type="entry name" value="PSD1"/>
    <property type="match status" value="1"/>
</dbReference>
<dbReference type="InterPro" id="IPR008964">
    <property type="entry name" value="Invasin/intimin_cell_adhesion"/>
</dbReference>
<protein>
    <recommendedName>
        <fullName evidence="4">Cell surface protein</fullName>
    </recommendedName>
</protein>
<sequence length="720" mass="79906">MLAAVSAFGATVQGPPKAISFRLDVMPVFFRAGCNSGGCHGAAVGKDGFHLSLFGYDPAGDYYRLTQQIVARRVDVAAPAQSLLLMKATGMVPHSGGRRFKPDSEYYTTLLKWIEAGALDDAASVPTVTGISLSPDNVVFAGKDRKRALQVIAKYSDGTTRVVNNLALYLTNNKNTADINDAGVVTGDKRGDTFVFARFAKYTEGAEVIVLPDGKFKWPKLTANNYIDELVYAKLQKLRVLPSAVCTDEQFLRRAYLDVIGLPPTAEEYRAFLADRAADKRANLIDSLLARDEYADLWATKWADWLKVRSDNNSAFGTDRKAAFAYYEWIREQMKRNAPLDEFVKAQVAGAGSNLHNPPVNLYTMLPQGQLDAKGVAQDVAQVFTGMRVQCAQCHNHPFDRWTQEDYYGFVSFFTGVKRKVASEAREFYIYDDVSAPPAKHLLDGHPVPARFLGGDAPDVKGKDPRVALAEWLTAKDNAIFRQNMANRLWAQFFGRGIVDPVDDVRISNPPSNRELLEELGKRLAGYNFDARKLIRDICLSKTYQLAATPNETNRDDDSQFSHQRLRRLRADVILDALAQVTETPSTFNEMPRGVRAMQLYEGGSRGNYFLKTFGSAARDSVNASETRLEPTLAQALHMVNGDTIEGKLAQSKLIPRMLAAGKKPGEIVDELFIRALSRRPSENEMKKMMAIVSASPGDKSAYDDVVWALVNSTEFEFNH</sequence>
<name>Q01WH1_SOLUE</name>
<dbReference type="EMBL" id="CP000473">
    <property type="protein sequence ID" value="ABJ85994.1"/>
    <property type="molecule type" value="Genomic_DNA"/>
</dbReference>
<evidence type="ECO:0008006" key="4">
    <source>
        <dbReference type="Google" id="ProtNLM"/>
    </source>
</evidence>
<dbReference type="Pfam" id="PF07583">
    <property type="entry name" value="PSCyt2"/>
    <property type="match status" value="1"/>
</dbReference>